<dbReference type="PANTHER" id="PTHR34700">
    <property type="entry name" value="POTASSIUM BINDING PROTEIN KBP"/>
    <property type="match status" value="1"/>
</dbReference>
<dbReference type="PROSITE" id="PS51782">
    <property type="entry name" value="LYSM"/>
    <property type="match status" value="1"/>
</dbReference>
<gene>
    <name evidence="3" type="ORF">H735_00365</name>
</gene>
<evidence type="ECO:0000256" key="1">
    <source>
        <dbReference type="SAM" id="SignalP"/>
    </source>
</evidence>
<dbReference type="InterPro" id="IPR036779">
    <property type="entry name" value="LysM_dom_sf"/>
</dbReference>
<evidence type="ECO:0000259" key="2">
    <source>
        <dbReference type="PROSITE" id="PS51782"/>
    </source>
</evidence>
<dbReference type="Proteomes" id="UP000031586">
    <property type="component" value="Unassembled WGS sequence"/>
</dbReference>
<dbReference type="Gene3D" id="3.10.350.10">
    <property type="entry name" value="LysM domain"/>
    <property type="match status" value="1"/>
</dbReference>
<reference evidence="3 4" key="1">
    <citation type="submission" date="2014-07" db="EMBL/GenBank/DDBJ databases">
        <title>Unique and conserved regions in Vibrio harveyi and related species in comparison with the shrimp pathogen Vibrio harveyi CAIM 1792.</title>
        <authorList>
            <person name="Espinoza-Valles I."/>
            <person name="Vora G."/>
            <person name="Leekitcharoenphon P."/>
            <person name="Ussery D."/>
            <person name="Hoj L."/>
            <person name="Gomez-Gil B."/>
        </authorList>
    </citation>
    <scope>NUCLEOTIDE SEQUENCE [LARGE SCALE GENOMIC DNA]</scope>
    <source>
        <strain evidence="4">CAIM 1854 / LMG 25443</strain>
    </source>
</reference>
<dbReference type="CDD" id="cd00118">
    <property type="entry name" value="LysM"/>
    <property type="match status" value="1"/>
</dbReference>
<evidence type="ECO:0000313" key="4">
    <source>
        <dbReference type="Proteomes" id="UP000031586"/>
    </source>
</evidence>
<dbReference type="SUPFAM" id="SSF54106">
    <property type="entry name" value="LysM domain"/>
    <property type="match status" value="1"/>
</dbReference>
<feature type="signal peptide" evidence="1">
    <location>
        <begin position="1"/>
        <end position="23"/>
    </location>
</feature>
<accession>A0A0C1ZPT2</accession>
<sequence length="364" mass="40509">MNRIFRNVSRITLPLLFSFNVVANTDSQPLTVKDDAPKTYVVVKGDTLWDISAMYLDSPWLWPRLWQVNPEIDNPHLIYPGDKLSLVWINGQPVLSLKPVKKLSPKARITEKKAVPTVAEGLVMPYLKSDRLVDDETLENAAKVMGSSKGSKYLTAEDTLYISGKQAWTDWAIYRPVETFSRDDVSQQITALRLIAKGELIEASDEFSGLKITTQLQEIIRNDIALPVQALENGDFTATFYPLPSPQGSSAKLLGNIEGIRFSSTNQVVVIDKGTSDELRQGSVFALKEDAHPVYKDGDDFAKDNGFLDSKITLPQSKVGELLVIRPYKYFSLALITNSTKPINKEVSVVSPLVEESTTNETTQ</sequence>
<dbReference type="EMBL" id="JPRD01000002">
    <property type="protein sequence ID" value="KIF55001.1"/>
    <property type="molecule type" value="Genomic_DNA"/>
</dbReference>
<keyword evidence="1" id="KW-0732">Signal</keyword>
<dbReference type="SMART" id="SM00257">
    <property type="entry name" value="LysM"/>
    <property type="match status" value="1"/>
</dbReference>
<dbReference type="RefSeq" id="WP_020196739.1">
    <property type="nucleotide sequence ID" value="NZ_BAOH01000070.1"/>
</dbReference>
<name>A0A0C1ZPT2_9VIBR</name>
<dbReference type="Pfam" id="PF01476">
    <property type="entry name" value="LysM"/>
    <property type="match status" value="1"/>
</dbReference>
<dbReference type="PANTHER" id="PTHR34700:SF4">
    <property type="entry name" value="PHAGE-LIKE ELEMENT PBSX PROTEIN XKDP"/>
    <property type="match status" value="1"/>
</dbReference>
<organism evidence="3 4">
    <name type="scientific">Vibrio owensii CAIM 1854 = LMG 25443</name>
    <dbReference type="NCBI Taxonomy" id="1229493"/>
    <lineage>
        <taxon>Bacteria</taxon>
        <taxon>Pseudomonadati</taxon>
        <taxon>Pseudomonadota</taxon>
        <taxon>Gammaproteobacteria</taxon>
        <taxon>Vibrionales</taxon>
        <taxon>Vibrionaceae</taxon>
        <taxon>Vibrio</taxon>
    </lineage>
</organism>
<dbReference type="PATRIC" id="fig|1229493.5.peg.1678"/>
<protein>
    <submittedName>
        <fullName evidence="3">Peptidoglycan-binding protein</fullName>
    </submittedName>
</protein>
<dbReference type="AlphaFoldDB" id="A0A0C1ZPT2"/>
<dbReference type="InterPro" id="IPR018392">
    <property type="entry name" value="LysM"/>
</dbReference>
<comment type="caution">
    <text evidence="3">The sequence shown here is derived from an EMBL/GenBank/DDBJ whole genome shotgun (WGS) entry which is preliminary data.</text>
</comment>
<feature type="domain" description="LysM" evidence="2">
    <location>
        <begin position="38"/>
        <end position="86"/>
    </location>
</feature>
<proteinExistence type="predicted"/>
<evidence type="ECO:0000313" key="3">
    <source>
        <dbReference type="EMBL" id="KIF55001.1"/>
    </source>
</evidence>
<feature type="chain" id="PRO_5002157342" evidence="1">
    <location>
        <begin position="24"/>
        <end position="364"/>
    </location>
</feature>
<dbReference type="InterPro" id="IPR052196">
    <property type="entry name" value="Bact_Kbp"/>
</dbReference>